<evidence type="ECO:0000256" key="1">
    <source>
        <dbReference type="ARBA" id="ARBA00022679"/>
    </source>
</evidence>
<dbReference type="InterPro" id="IPR023313">
    <property type="entry name" value="UBQ-conjugating_AS"/>
</dbReference>
<dbReference type="PROSITE" id="PS00183">
    <property type="entry name" value="UBC_1"/>
    <property type="match status" value="1"/>
</dbReference>
<dbReference type="GO" id="GO:0016740">
    <property type="term" value="F:transferase activity"/>
    <property type="evidence" value="ECO:0007669"/>
    <property type="project" value="UniProtKB-KW"/>
</dbReference>
<dbReference type="InterPro" id="IPR016135">
    <property type="entry name" value="UBQ-conjugating_enzyme/RWD"/>
</dbReference>
<organism evidence="6 7">
    <name type="scientific">Acrobeloides nanus</name>
    <dbReference type="NCBI Taxonomy" id="290746"/>
    <lineage>
        <taxon>Eukaryota</taxon>
        <taxon>Metazoa</taxon>
        <taxon>Ecdysozoa</taxon>
        <taxon>Nematoda</taxon>
        <taxon>Chromadorea</taxon>
        <taxon>Rhabditida</taxon>
        <taxon>Tylenchina</taxon>
        <taxon>Cephalobomorpha</taxon>
        <taxon>Cephaloboidea</taxon>
        <taxon>Cephalobidae</taxon>
        <taxon>Acrobeloides</taxon>
    </lineage>
</organism>
<dbReference type="PANTHER" id="PTHR24067">
    <property type="entry name" value="UBIQUITIN-CONJUGATING ENZYME E2"/>
    <property type="match status" value="1"/>
</dbReference>
<dbReference type="CDD" id="cd23800">
    <property type="entry name" value="UBCc_UBE2K"/>
    <property type="match status" value="1"/>
</dbReference>
<proteinExistence type="inferred from homology"/>
<sequence>MSNIFQVRLTREIADVTTSEDLINIGILVSLIDEKNVSQLEAQIAGPPETSYEGGKFKLSIDVPKDYPFKPPDVKFTTKVWHPNVSSKTGVICLDILKEQWAASMTLRSVLLSVQQMLCNPEPKNPQDAVVAKQYMKDINLFNETAKFWTQVYANAPGFKNEEMSTKVQKLTQDMGYNENTALTSLSYHDWDINKAIEDLAS</sequence>
<dbReference type="SMART" id="SM00212">
    <property type="entry name" value="UBCc"/>
    <property type="match status" value="1"/>
</dbReference>
<dbReference type="PROSITE" id="PS50127">
    <property type="entry name" value="UBC_2"/>
    <property type="match status" value="1"/>
</dbReference>
<keyword evidence="4" id="KW-0067">ATP-binding</keyword>
<feature type="active site" description="Glycyl thioester intermediate" evidence="3">
    <location>
        <position position="93"/>
    </location>
</feature>
<evidence type="ECO:0000313" key="6">
    <source>
        <dbReference type="Proteomes" id="UP000887540"/>
    </source>
</evidence>
<keyword evidence="6" id="KW-1185">Reference proteome</keyword>
<keyword evidence="4" id="KW-0547">Nucleotide-binding</keyword>
<dbReference type="SUPFAM" id="SSF46934">
    <property type="entry name" value="UBA-like"/>
    <property type="match status" value="1"/>
</dbReference>
<dbReference type="GO" id="GO:0005524">
    <property type="term" value="F:ATP binding"/>
    <property type="evidence" value="ECO:0007669"/>
    <property type="project" value="UniProtKB-UniRule"/>
</dbReference>
<keyword evidence="1" id="KW-0808">Transferase</keyword>
<dbReference type="InterPro" id="IPR000608">
    <property type="entry name" value="UBC"/>
</dbReference>
<dbReference type="WBParaSite" id="ACRNAN_Path_1090.g4162.t1">
    <property type="protein sequence ID" value="ACRNAN_Path_1090.g4162.t1"/>
    <property type="gene ID" value="ACRNAN_Path_1090.g4162"/>
</dbReference>
<evidence type="ECO:0000313" key="7">
    <source>
        <dbReference type="WBParaSite" id="ACRNAN_Path_1090.g4162.t1"/>
    </source>
</evidence>
<evidence type="ECO:0000259" key="5">
    <source>
        <dbReference type="PROSITE" id="PS50127"/>
    </source>
</evidence>
<name>A0A914BVF8_9BILA</name>
<dbReference type="InterPro" id="IPR009060">
    <property type="entry name" value="UBA-like_sf"/>
</dbReference>
<protein>
    <submittedName>
        <fullName evidence="7">E2 ubiquitin-conjugating enzyme</fullName>
    </submittedName>
</protein>
<reference evidence="7" key="1">
    <citation type="submission" date="2022-11" db="UniProtKB">
        <authorList>
            <consortium name="WormBaseParasite"/>
        </authorList>
    </citation>
    <scope>IDENTIFICATION</scope>
</reference>
<evidence type="ECO:0000256" key="2">
    <source>
        <dbReference type="ARBA" id="ARBA00022786"/>
    </source>
</evidence>
<dbReference type="Gene3D" id="3.10.110.10">
    <property type="entry name" value="Ubiquitin Conjugating Enzyme"/>
    <property type="match status" value="1"/>
</dbReference>
<dbReference type="Pfam" id="PF00179">
    <property type="entry name" value="UQ_con"/>
    <property type="match status" value="1"/>
</dbReference>
<keyword evidence="2 4" id="KW-0833">Ubl conjugation pathway</keyword>
<dbReference type="InterPro" id="IPR050113">
    <property type="entry name" value="Ub_conjugating_enzyme"/>
</dbReference>
<accession>A0A914BVF8</accession>
<dbReference type="SUPFAM" id="SSF54495">
    <property type="entry name" value="UBC-like"/>
    <property type="match status" value="1"/>
</dbReference>
<evidence type="ECO:0000256" key="3">
    <source>
        <dbReference type="PROSITE-ProRule" id="PRU10133"/>
    </source>
</evidence>
<comment type="similarity">
    <text evidence="4">Belongs to the ubiquitin-conjugating enzyme family.</text>
</comment>
<dbReference type="Proteomes" id="UP000887540">
    <property type="component" value="Unplaced"/>
</dbReference>
<evidence type="ECO:0000256" key="4">
    <source>
        <dbReference type="RuleBase" id="RU362109"/>
    </source>
</evidence>
<dbReference type="AlphaFoldDB" id="A0A914BVF8"/>
<dbReference type="GO" id="GO:0032446">
    <property type="term" value="P:protein modification by small protein conjugation"/>
    <property type="evidence" value="ECO:0007669"/>
    <property type="project" value="UniProtKB-ARBA"/>
</dbReference>
<feature type="domain" description="UBC core" evidence="5">
    <location>
        <begin position="4"/>
        <end position="155"/>
    </location>
</feature>